<comment type="caution">
    <text evidence="6">The sequence shown here is derived from an EMBL/GenBank/DDBJ whole genome shotgun (WGS) entry which is preliminary data.</text>
</comment>
<dbReference type="RefSeq" id="WP_169412826.1">
    <property type="nucleotide sequence ID" value="NZ_JAAXKZ010000031.1"/>
</dbReference>
<dbReference type="PROSITE" id="PS51296">
    <property type="entry name" value="RIESKE"/>
    <property type="match status" value="1"/>
</dbReference>
<feature type="domain" description="Rieske" evidence="5">
    <location>
        <begin position="8"/>
        <end position="104"/>
    </location>
</feature>
<proteinExistence type="predicted"/>
<evidence type="ECO:0000256" key="2">
    <source>
        <dbReference type="ARBA" id="ARBA00022723"/>
    </source>
</evidence>
<keyword evidence="4" id="KW-0411">Iron-sulfur</keyword>
<evidence type="ECO:0000313" key="7">
    <source>
        <dbReference type="Proteomes" id="UP000586918"/>
    </source>
</evidence>
<protein>
    <submittedName>
        <fullName evidence="6">Bifunctional 3-phenylpropionate/cinnamic acid dioxygenase ferredoxin subunit</fullName>
        <ecNumber evidence="6">1.14.12.19</ecNumber>
    </submittedName>
</protein>
<dbReference type="CDD" id="cd03528">
    <property type="entry name" value="Rieske_RO_ferredoxin"/>
    <property type="match status" value="1"/>
</dbReference>
<dbReference type="SUPFAM" id="SSF50022">
    <property type="entry name" value="ISP domain"/>
    <property type="match status" value="1"/>
</dbReference>
<dbReference type="EC" id="1.14.12.19" evidence="6"/>
<evidence type="ECO:0000256" key="4">
    <source>
        <dbReference type="ARBA" id="ARBA00023014"/>
    </source>
</evidence>
<dbReference type="InterPro" id="IPR017941">
    <property type="entry name" value="Rieske_2Fe-2S"/>
</dbReference>
<evidence type="ECO:0000313" key="6">
    <source>
        <dbReference type="EMBL" id="NMH92108.1"/>
    </source>
</evidence>
<evidence type="ECO:0000256" key="3">
    <source>
        <dbReference type="ARBA" id="ARBA00023004"/>
    </source>
</evidence>
<dbReference type="PANTHER" id="PTHR21496">
    <property type="entry name" value="FERREDOXIN-RELATED"/>
    <property type="match status" value="1"/>
</dbReference>
<dbReference type="GO" id="GO:0046872">
    <property type="term" value="F:metal ion binding"/>
    <property type="evidence" value="ECO:0007669"/>
    <property type="project" value="UniProtKB-KW"/>
</dbReference>
<accession>A0A848DHE9</accession>
<keyword evidence="2" id="KW-0479">Metal-binding</keyword>
<dbReference type="PANTHER" id="PTHR21496:SF23">
    <property type="entry name" value="3-PHENYLPROPIONATE_CINNAMIC ACID DIOXYGENASE FERREDOXIN SUBUNIT"/>
    <property type="match status" value="1"/>
</dbReference>
<keyword evidence="7" id="KW-1185">Reference proteome</keyword>
<dbReference type="Gene3D" id="2.102.10.10">
    <property type="entry name" value="Rieske [2Fe-2S] iron-sulphur domain"/>
    <property type="match status" value="1"/>
</dbReference>
<dbReference type="NCBIfam" id="NF007422">
    <property type="entry name" value="PRK09965.1"/>
    <property type="match status" value="1"/>
</dbReference>
<gene>
    <name evidence="6" type="ORF">HF519_11120</name>
</gene>
<organism evidence="6 7">
    <name type="scientific">Pseudonocardia bannensis</name>
    <dbReference type="NCBI Taxonomy" id="630973"/>
    <lineage>
        <taxon>Bacteria</taxon>
        <taxon>Bacillati</taxon>
        <taxon>Actinomycetota</taxon>
        <taxon>Actinomycetes</taxon>
        <taxon>Pseudonocardiales</taxon>
        <taxon>Pseudonocardiaceae</taxon>
        <taxon>Pseudonocardia</taxon>
    </lineage>
</organism>
<name>A0A848DHE9_9PSEU</name>
<evidence type="ECO:0000259" key="5">
    <source>
        <dbReference type="PROSITE" id="PS51296"/>
    </source>
</evidence>
<keyword evidence="6" id="KW-0223">Dioxygenase</keyword>
<sequence length="124" mass="13182">MQRAERRLSVCPVAELPPGTMRRVEAPDVEAITVYNVDGEFYATADTCTHALASLAEGDLEDAEVSCPVHWARFDVRTGAALCFPATEDLTTYRVEVADGIVRVVLDASRTGPDPTGPSSGSAA</sequence>
<dbReference type="GO" id="GO:0051537">
    <property type="term" value="F:2 iron, 2 sulfur cluster binding"/>
    <property type="evidence" value="ECO:0007669"/>
    <property type="project" value="UniProtKB-KW"/>
</dbReference>
<dbReference type="GO" id="GO:0008695">
    <property type="term" value="F:3-phenylpropionate dioxygenase activity"/>
    <property type="evidence" value="ECO:0007669"/>
    <property type="project" value="UniProtKB-EC"/>
</dbReference>
<evidence type="ECO:0000256" key="1">
    <source>
        <dbReference type="ARBA" id="ARBA00022714"/>
    </source>
</evidence>
<keyword evidence="6" id="KW-0560">Oxidoreductase</keyword>
<dbReference type="Pfam" id="PF00355">
    <property type="entry name" value="Rieske"/>
    <property type="match status" value="1"/>
</dbReference>
<dbReference type="AlphaFoldDB" id="A0A848DHE9"/>
<reference evidence="6 7" key="1">
    <citation type="submission" date="2020-04" db="EMBL/GenBank/DDBJ databases">
        <authorList>
            <person name="Klaysubun C."/>
            <person name="Duangmal K."/>
            <person name="Lipun K."/>
        </authorList>
    </citation>
    <scope>NUCLEOTIDE SEQUENCE [LARGE SCALE GENOMIC DNA]</scope>
    <source>
        <strain evidence="6 7">DSM 45300</strain>
    </source>
</reference>
<dbReference type="Proteomes" id="UP000586918">
    <property type="component" value="Unassembled WGS sequence"/>
</dbReference>
<keyword evidence="1" id="KW-0001">2Fe-2S</keyword>
<dbReference type="GO" id="GO:0004497">
    <property type="term" value="F:monooxygenase activity"/>
    <property type="evidence" value="ECO:0007669"/>
    <property type="project" value="UniProtKB-ARBA"/>
</dbReference>
<dbReference type="InterPro" id="IPR036922">
    <property type="entry name" value="Rieske_2Fe-2S_sf"/>
</dbReference>
<keyword evidence="3" id="KW-0408">Iron</keyword>
<dbReference type="EMBL" id="JAAXKZ010000031">
    <property type="protein sequence ID" value="NMH92108.1"/>
    <property type="molecule type" value="Genomic_DNA"/>
</dbReference>